<dbReference type="InterPro" id="IPR011948">
    <property type="entry name" value="Dullard_phosphatase"/>
</dbReference>
<dbReference type="InterPro" id="IPR004274">
    <property type="entry name" value="FCP1_dom"/>
</dbReference>
<dbReference type="NCBIfam" id="TIGR02251">
    <property type="entry name" value="HIF-SF_euk"/>
    <property type="match status" value="1"/>
</dbReference>
<gene>
    <name evidence="3" type="ORF">INT44_003429</name>
</gene>
<dbReference type="InterPro" id="IPR036412">
    <property type="entry name" value="HAD-like_sf"/>
</dbReference>
<reference evidence="3" key="1">
    <citation type="submission" date="2020-12" db="EMBL/GenBank/DDBJ databases">
        <title>Metabolic potential, ecology and presence of endohyphal bacteria is reflected in genomic diversity of Mucoromycotina.</title>
        <authorList>
            <person name="Muszewska A."/>
            <person name="Okrasinska A."/>
            <person name="Steczkiewicz K."/>
            <person name="Drgas O."/>
            <person name="Orlowska M."/>
            <person name="Perlinska-Lenart U."/>
            <person name="Aleksandrzak-Piekarczyk T."/>
            <person name="Szatraj K."/>
            <person name="Zielenkiewicz U."/>
            <person name="Pilsyk S."/>
            <person name="Malc E."/>
            <person name="Mieczkowski P."/>
            <person name="Kruszewska J.S."/>
            <person name="Biernat P."/>
            <person name="Pawlowska J."/>
        </authorList>
    </citation>
    <scope>NUCLEOTIDE SEQUENCE</scope>
    <source>
        <strain evidence="3">WA0000051536</strain>
    </source>
</reference>
<dbReference type="Proteomes" id="UP000612746">
    <property type="component" value="Unassembled WGS sequence"/>
</dbReference>
<dbReference type="AlphaFoldDB" id="A0A8H7UEW3"/>
<protein>
    <recommendedName>
        <fullName evidence="2">FCP1 homology domain-containing protein</fullName>
    </recommendedName>
</protein>
<dbReference type="PROSITE" id="PS50969">
    <property type="entry name" value="FCP1"/>
    <property type="match status" value="1"/>
</dbReference>
<evidence type="ECO:0000313" key="4">
    <source>
        <dbReference type="Proteomes" id="UP000612746"/>
    </source>
</evidence>
<name>A0A8H7UEW3_9FUNG</name>
<dbReference type="PANTHER" id="PTHR12210">
    <property type="entry name" value="DULLARD PROTEIN PHOSPHATASE"/>
    <property type="match status" value="1"/>
</dbReference>
<comment type="caution">
    <text evidence="3">The sequence shown here is derived from an EMBL/GenBank/DDBJ whole genome shotgun (WGS) entry which is preliminary data.</text>
</comment>
<sequence>MKAVGGTFSGVTTSSSQKMPKPSSNRFFVFHYILVLYRWICSMFQSNSGPMKLTHVIDEQPDASPKHDEAKTTAMKPDAQDYDTSLRYRMGSAMDPPSSRSIPRTISLSAIPQNFNTSSTQIHKSASKQRGLSRLADETTPPPRQAAPPKGERASTPSIPHPLPLSYYRSKTLVLDLDETLIHSTSRGNGVPGASGRAHVIEVVVDKHACLYYVYKRPHVDYFLRKVSEWYKVVVFTASMSEYADPVIDWLDQENRMISKRYFRQSCTLRGGNYLKDLTLVEPDLAKVCIVDNSPMAYILNSENGIPIEGWISEAGDEALLYLLPFLDALRFTEDVRSVLRLRGGISTRSF</sequence>
<dbReference type="OrthoDB" id="277011at2759"/>
<dbReference type="FunFam" id="3.40.50.1000:FF:000093">
    <property type="entry name" value="NLI interacting factor-like phosphatase family protein"/>
    <property type="match status" value="1"/>
</dbReference>
<dbReference type="GO" id="GO:0016791">
    <property type="term" value="F:phosphatase activity"/>
    <property type="evidence" value="ECO:0007669"/>
    <property type="project" value="InterPro"/>
</dbReference>
<feature type="domain" description="FCP1 homology" evidence="2">
    <location>
        <begin position="166"/>
        <end position="330"/>
    </location>
</feature>
<proteinExistence type="predicted"/>
<feature type="region of interest" description="Disordered" evidence="1">
    <location>
        <begin position="113"/>
        <end position="161"/>
    </location>
</feature>
<dbReference type="Gene3D" id="3.40.50.1000">
    <property type="entry name" value="HAD superfamily/HAD-like"/>
    <property type="match status" value="1"/>
</dbReference>
<dbReference type="CDD" id="cd07521">
    <property type="entry name" value="HAD_FCP1-like"/>
    <property type="match status" value="1"/>
</dbReference>
<dbReference type="SMART" id="SM00577">
    <property type="entry name" value="CPDc"/>
    <property type="match status" value="1"/>
</dbReference>
<feature type="region of interest" description="Disordered" evidence="1">
    <location>
        <begin position="1"/>
        <end position="21"/>
    </location>
</feature>
<dbReference type="SUPFAM" id="SSF56784">
    <property type="entry name" value="HAD-like"/>
    <property type="match status" value="1"/>
</dbReference>
<dbReference type="InterPro" id="IPR023214">
    <property type="entry name" value="HAD_sf"/>
</dbReference>
<dbReference type="Pfam" id="PF03031">
    <property type="entry name" value="NIF"/>
    <property type="match status" value="1"/>
</dbReference>
<dbReference type="InterPro" id="IPR050365">
    <property type="entry name" value="TIM50"/>
</dbReference>
<feature type="compositionally biased region" description="Polar residues" evidence="1">
    <location>
        <begin position="113"/>
        <end position="130"/>
    </location>
</feature>
<accession>A0A8H7UEW3</accession>
<keyword evidence="4" id="KW-1185">Reference proteome</keyword>
<evidence type="ECO:0000256" key="1">
    <source>
        <dbReference type="SAM" id="MobiDB-lite"/>
    </source>
</evidence>
<feature type="compositionally biased region" description="Low complexity" evidence="1">
    <location>
        <begin position="1"/>
        <end position="16"/>
    </location>
</feature>
<organism evidence="3 4">
    <name type="scientific">Umbelopsis vinacea</name>
    <dbReference type="NCBI Taxonomy" id="44442"/>
    <lineage>
        <taxon>Eukaryota</taxon>
        <taxon>Fungi</taxon>
        <taxon>Fungi incertae sedis</taxon>
        <taxon>Mucoromycota</taxon>
        <taxon>Mucoromycotina</taxon>
        <taxon>Umbelopsidomycetes</taxon>
        <taxon>Umbelopsidales</taxon>
        <taxon>Umbelopsidaceae</taxon>
        <taxon>Umbelopsis</taxon>
    </lineage>
</organism>
<evidence type="ECO:0000313" key="3">
    <source>
        <dbReference type="EMBL" id="KAG2180425.1"/>
    </source>
</evidence>
<evidence type="ECO:0000259" key="2">
    <source>
        <dbReference type="PROSITE" id="PS50969"/>
    </source>
</evidence>
<dbReference type="EMBL" id="JAEPRA010000009">
    <property type="protein sequence ID" value="KAG2180425.1"/>
    <property type="molecule type" value="Genomic_DNA"/>
</dbReference>